<name>A0A7J7CYN3_TRIWF</name>
<dbReference type="PANTHER" id="PTHR33402:SF19">
    <property type="entry name" value="VQ MOTIF-CONTAINING PROTEIN 11"/>
    <property type="match status" value="1"/>
</dbReference>
<dbReference type="GO" id="GO:0005634">
    <property type="term" value="C:nucleus"/>
    <property type="evidence" value="ECO:0007669"/>
    <property type="project" value="UniProtKB-SubCell"/>
</dbReference>
<proteinExistence type="predicted"/>
<protein>
    <recommendedName>
        <fullName evidence="5">VQ domain-containing protein</fullName>
    </recommendedName>
</protein>
<evidence type="ECO:0000259" key="5">
    <source>
        <dbReference type="Pfam" id="PF05678"/>
    </source>
</evidence>
<feature type="region of interest" description="Disordered" evidence="4">
    <location>
        <begin position="144"/>
        <end position="182"/>
    </location>
</feature>
<dbReference type="EMBL" id="JAAARO010000012">
    <property type="protein sequence ID" value="KAF5739069.1"/>
    <property type="molecule type" value="Genomic_DNA"/>
</dbReference>
<comment type="subcellular location">
    <subcellularLocation>
        <location evidence="1">Nucleus</location>
    </subcellularLocation>
</comment>
<comment type="caution">
    <text evidence="6">The sequence shown here is derived from an EMBL/GenBank/DDBJ whole genome shotgun (WGS) entry which is preliminary data.</text>
</comment>
<feature type="region of interest" description="Disordered" evidence="4">
    <location>
        <begin position="1"/>
        <end position="20"/>
    </location>
</feature>
<dbReference type="InterPro" id="IPR039611">
    <property type="entry name" value="VQ_4/11/13/19/31/33"/>
</dbReference>
<dbReference type="Proteomes" id="UP000593562">
    <property type="component" value="Unassembled WGS sequence"/>
</dbReference>
<evidence type="ECO:0000313" key="6">
    <source>
        <dbReference type="EMBL" id="KAF5739069.1"/>
    </source>
</evidence>
<evidence type="ECO:0000313" key="7">
    <source>
        <dbReference type="Proteomes" id="UP000593562"/>
    </source>
</evidence>
<dbReference type="PANTHER" id="PTHR33402">
    <property type="entry name" value="VQ MOTIF-CONTAINING PROTEIN 11-LIKE"/>
    <property type="match status" value="1"/>
</dbReference>
<keyword evidence="7" id="KW-1185">Reference proteome</keyword>
<sequence>MASSSNYDSSHNTTFVQADPSNFRTIVQKLTGAPEDPSTQKLPLTHPTRDLAPKRSAFKLNERRQSAKNLEIQLNKTSYYYNNNETTRQQPNSGFYKQQRGSFLVSPVSTLDFIGARVSPRSPNTIDEEEEQQRVVAERGFYLHPSPLSTPRSREPELLTLFPLHSPRDNGDDDYDCSSSPS</sequence>
<dbReference type="InterPro" id="IPR008889">
    <property type="entry name" value="VQ"/>
</dbReference>
<gene>
    <name evidence="6" type="ORF">HS088_TW12G00267</name>
</gene>
<keyword evidence="2" id="KW-0597">Phosphoprotein</keyword>
<dbReference type="AlphaFoldDB" id="A0A7J7CYN3"/>
<dbReference type="InParanoid" id="A0A7J7CYN3"/>
<reference evidence="6 7" key="1">
    <citation type="journal article" date="2020" name="Nat. Commun.">
        <title>Genome of Tripterygium wilfordii and identification of cytochrome P450 involved in triptolide biosynthesis.</title>
        <authorList>
            <person name="Tu L."/>
            <person name="Su P."/>
            <person name="Zhang Z."/>
            <person name="Gao L."/>
            <person name="Wang J."/>
            <person name="Hu T."/>
            <person name="Zhou J."/>
            <person name="Zhang Y."/>
            <person name="Zhao Y."/>
            <person name="Liu Y."/>
            <person name="Song Y."/>
            <person name="Tong Y."/>
            <person name="Lu Y."/>
            <person name="Yang J."/>
            <person name="Xu C."/>
            <person name="Jia M."/>
            <person name="Peters R.J."/>
            <person name="Huang L."/>
            <person name="Gao W."/>
        </authorList>
    </citation>
    <scope>NUCLEOTIDE SEQUENCE [LARGE SCALE GENOMIC DNA]</scope>
    <source>
        <strain evidence="7">cv. XIE 37</strain>
        <tissue evidence="6">Leaf</tissue>
    </source>
</reference>
<evidence type="ECO:0000256" key="3">
    <source>
        <dbReference type="ARBA" id="ARBA00023242"/>
    </source>
</evidence>
<dbReference type="OrthoDB" id="1918952at2759"/>
<accession>A0A7J7CYN3</accession>
<dbReference type="Pfam" id="PF05678">
    <property type="entry name" value="VQ"/>
    <property type="match status" value="1"/>
</dbReference>
<evidence type="ECO:0000256" key="2">
    <source>
        <dbReference type="ARBA" id="ARBA00022553"/>
    </source>
</evidence>
<evidence type="ECO:0000256" key="1">
    <source>
        <dbReference type="ARBA" id="ARBA00004123"/>
    </source>
</evidence>
<dbReference type="FunCoup" id="A0A7J7CYN3">
    <property type="interactions" value="1"/>
</dbReference>
<evidence type="ECO:0000256" key="4">
    <source>
        <dbReference type="SAM" id="MobiDB-lite"/>
    </source>
</evidence>
<keyword evidence="3" id="KW-0539">Nucleus</keyword>
<organism evidence="6 7">
    <name type="scientific">Tripterygium wilfordii</name>
    <name type="common">Thunder God vine</name>
    <dbReference type="NCBI Taxonomy" id="458696"/>
    <lineage>
        <taxon>Eukaryota</taxon>
        <taxon>Viridiplantae</taxon>
        <taxon>Streptophyta</taxon>
        <taxon>Embryophyta</taxon>
        <taxon>Tracheophyta</taxon>
        <taxon>Spermatophyta</taxon>
        <taxon>Magnoliopsida</taxon>
        <taxon>eudicotyledons</taxon>
        <taxon>Gunneridae</taxon>
        <taxon>Pentapetalae</taxon>
        <taxon>rosids</taxon>
        <taxon>fabids</taxon>
        <taxon>Celastrales</taxon>
        <taxon>Celastraceae</taxon>
        <taxon>Tripterygium</taxon>
    </lineage>
</organism>
<feature type="domain" description="VQ" evidence="5">
    <location>
        <begin position="11"/>
        <end position="37"/>
    </location>
</feature>
<feature type="region of interest" description="Disordered" evidence="4">
    <location>
        <begin position="29"/>
        <end position="49"/>
    </location>
</feature>